<dbReference type="InterPro" id="IPR002716">
    <property type="entry name" value="PIN_dom"/>
</dbReference>
<evidence type="ECO:0000259" key="2">
    <source>
        <dbReference type="Pfam" id="PF26343"/>
    </source>
</evidence>
<dbReference type="EMBL" id="UOEJ01000029">
    <property type="protein sequence ID" value="VAV92093.1"/>
    <property type="molecule type" value="Genomic_DNA"/>
</dbReference>
<accession>A0A3B0S6U6</accession>
<dbReference type="AlphaFoldDB" id="A0A3B0S6U6"/>
<feature type="domain" description="VapC50 C-terminal" evidence="2">
    <location>
        <begin position="128"/>
        <end position="181"/>
    </location>
</feature>
<organism evidence="3">
    <name type="scientific">hydrothermal vent metagenome</name>
    <dbReference type="NCBI Taxonomy" id="652676"/>
    <lineage>
        <taxon>unclassified sequences</taxon>
        <taxon>metagenomes</taxon>
        <taxon>ecological metagenomes</taxon>
    </lineage>
</organism>
<evidence type="ECO:0000313" key="3">
    <source>
        <dbReference type="EMBL" id="VAV92093.1"/>
    </source>
</evidence>
<protein>
    <submittedName>
        <fullName evidence="3">Uncharacterized protein</fullName>
    </submittedName>
</protein>
<dbReference type="Pfam" id="PF13470">
    <property type="entry name" value="PIN_3"/>
    <property type="match status" value="1"/>
</dbReference>
<dbReference type="Pfam" id="PF26343">
    <property type="entry name" value="VapC50_C"/>
    <property type="match status" value="1"/>
</dbReference>
<name>A0A3B0S6U6_9ZZZZ</name>
<feature type="domain" description="PIN" evidence="1">
    <location>
        <begin position="3"/>
        <end position="111"/>
    </location>
</feature>
<sequence length="203" mass="23040">MFKAVLDANVLYPFLLRDILIRISQQELYKALWTDKIHSEWINALLGKRPDINRENLERTKELMNLAISDATIEGYENIVETLSLPDENDRHVLAAAIKANAEMVVTSNIKDFPQDILDQYDIEAIHPDDFILCQIDLNPGAVRASILSALSELRNPTISVADYLTNLEKTGLTKTVSRLKKMGIESSIMEELSLHKSNHLFH</sequence>
<proteinExistence type="predicted"/>
<evidence type="ECO:0000259" key="1">
    <source>
        <dbReference type="Pfam" id="PF13470"/>
    </source>
</evidence>
<reference evidence="3" key="1">
    <citation type="submission" date="2018-06" db="EMBL/GenBank/DDBJ databases">
        <authorList>
            <person name="Zhirakovskaya E."/>
        </authorList>
    </citation>
    <scope>NUCLEOTIDE SEQUENCE</scope>
</reference>
<dbReference type="InterPro" id="IPR058652">
    <property type="entry name" value="VapC50_C"/>
</dbReference>
<gene>
    <name evidence="3" type="ORF">MNBD_ALPHA01-805</name>
</gene>
<dbReference type="InterPro" id="IPR029060">
    <property type="entry name" value="PIN-like_dom_sf"/>
</dbReference>
<dbReference type="SUPFAM" id="SSF88723">
    <property type="entry name" value="PIN domain-like"/>
    <property type="match status" value="1"/>
</dbReference>